<dbReference type="Proteomes" id="UP000192906">
    <property type="component" value="Unassembled WGS sequence"/>
</dbReference>
<name>A0A1X7EZA5_9BACT</name>
<dbReference type="STRING" id="1519643.SAMN06295933_3512"/>
<keyword evidence="1" id="KW-0677">Repeat</keyword>
<evidence type="ECO:0000313" key="7">
    <source>
        <dbReference type="EMBL" id="SMF42934.1"/>
    </source>
</evidence>
<dbReference type="InterPro" id="IPR003439">
    <property type="entry name" value="ABC_transporter-like_ATP-bd"/>
</dbReference>
<dbReference type="OrthoDB" id="9808609at2"/>
<dbReference type="FunFam" id="3.40.50.300:FF:000011">
    <property type="entry name" value="Putative ABC transporter ATP-binding component"/>
    <property type="match status" value="1"/>
</dbReference>
<feature type="domain" description="ABC transporter" evidence="6">
    <location>
        <begin position="4"/>
        <end position="254"/>
    </location>
</feature>
<dbReference type="InterPro" id="IPR050611">
    <property type="entry name" value="ABCF"/>
</dbReference>
<dbReference type="GO" id="GO:0005524">
    <property type="term" value="F:ATP binding"/>
    <property type="evidence" value="ECO:0007669"/>
    <property type="project" value="UniProtKB-KW"/>
</dbReference>
<feature type="coiled-coil region" evidence="4">
    <location>
        <begin position="636"/>
        <end position="663"/>
    </location>
</feature>
<organism evidence="7 8">
    <name type="scientific">Desulfovibrio gilichinskyi</name>
    <dbReference type="NCBI Taxonomy" id="1519643"/>
    <lineage>
        <taxon>Bacteria</taxon>
        <taxon>Pseudomonadati</taxon>
        <taxon>Thermodesulfobacteriota</taxon>
        <taxon>Desulfovibrionia</taxon>
        <taxon>Desulfovibrionales</taxon>
        <taxon>Desulfovibrionaceae</taxon>
        <taxon>Desulfovibrio</taxon>
    </lineage>
</organism>
<protein>
    <submittedName>
        <fullName evidence="7">ATP-binding cassette, subfamily F, member 3</fullName>
    </submittedName>
</protein>
<keyword evidence="4" id="KW-0175">Coiled coil</keyword>
<evidence type="ECO:0000256" key="2">
    <source>
        <dbReference type="ARBA" id="ARBA00022741"/>
    </source>
</evidence>
<keyword evidence="2" id="KW-0547">Nucleotide-binding</keyword>
<dbReference type="Gene3D" id="3.40.50.300">
    <property type="entry name" value="P-loop containing nucleotide triphosphate hydrolases"/>
    <property type="match status" value="2"/>
</dbReference>
<gene>
    <name evidence="7" type="ORF">SAMN06295933_3512</name>
</gene>
<dbReference type="AlphaFoldDB" id="A0A1X7EZA5"/>
<sequence length="664" mass="74459">MPKVTISSLEKSYNGEDLFSDLTFEVIAGMRLAVTGPNGCGKSTLLKLVAGKIDPDSGVIAISKNARVGYVAQEFTEEDLDHGLLSWVLAALPSWNSLWEEWEKAASTNDQALIERLSQRQADLEHQFGYNPEHKARTILTGLGFSEHNMLSKIAELSGGWRERAKLGRVLLQGADILLLDEPTNHLDLEAVEWLESYLLSFRGAVIYVAHDRIFLDRVGTHVLYLGSGKAVVRRGSFSQFIEWRAENSLQRSREAAKLTAKIDNEYSYIRRFKAQARKAAQAQSKMKKVSKLEDDLSKIQDETESNRAGRALAFRMPPTARGDKAPITVVDLEFSYDGKPPSLWPLLNFQLFRGTKVALAAPNGAGKSTLLKVILGTLEANAGYARIGPNTSLAYFSQHQSEILRTEATALSEIRRLCDPDTTEEQLKGVLGLFLLGESYFDRPVSALSGGEKNRLILASLFLSRANLLILDEPTNHLDLESREGLIQALKDYDGTIFFVAHDRYLLGEVAEEIWSLTDTGIEVFQSFADYDAHRKEMLAGGGSSSDSKTSDSDYKPEKRKLTKEEKRRQADIRNNLYKDLKPRLAKYEKLEKELEKVLEELAEMEEKLNDPELYNDSGAAIELNSKYSEASSWSESLMEDMAVLEKEIAEIEERKKQLMDED</sequence>
<dbReference type="Pfam" id="PF12848">
    <property type="entry name" value="ABC_tran_Xtn"/>
    <property type="match status" value="1"/>
</dbReference>
<evidence type="ECO:0000259" key="6">
    <source>
        <dbReference type="PROSITE" id="PS50893"/>
    </source>
</evidence>
<dbReference type="Pfam" id="PF00005">
    <property type="entry name" value="ABC_tran"/>
    <property type="match status" value="2"/>
</dbReference>
<accession>A0A1X7EZA5</accession>
<evidence type="ECO:0000313" key="8">
    <source>
        <dbReference type="Proteomes" id="UP000192906"/>
    </source>
</evidence>
<dbReference type="PROSITE" id="PS00211">
    <property type="entry name" value="ABC_TRANSPORTER_1"/>
    <property type="match status" value="1"/>
</dbReference>
<evidence type="ECO:0000256" key="1">
    <source>
        <dbReference type="ARBA" id="ARBA00022737"/>
    </source>
</evidence>
<feature type="region of interest" description="Disordered" evidence="5">
    <location>
        <begin position="540"/>
        <end position="568"/>
    </location>
</feature>
<dbReference type="InterPro" id="IPR017871">
    <property type="entry name" value="ABC_transporter-like_CS"/>
</dbReference>
<dbReference type="InterPro" id="IPR032781">
    <property type="entry name" value="ABC_tran_Xtn"/>
</dbReference>
<evidence type="ECO:0000256" key="4">
    <source>
        <dbReference type="SAM" id="Coils"/>
    </source>
</evidence>
<dbReference type="EMBL" id="FWZU01000008">
    <property type="protein sequence ID" value="SMF42934.1"/>
    <property type="molecule type" value="Genomic_DNA"/>
</dbReference>
<keyword evidence="8" id="KW-1185">Reference proteome</keyword>
<proteinExistence type="predicted"/>
<dbReference type="PANTHER" id="PTHR19211:SF14">
    <property type="entry name" value="ATP-BINDING CASSETTE SUB-FAMILY F MEMBER 1"/>
    <property type="match status" value="1"/>
</dbReference>
<feature type="domain" description="ABC transporter" evidence="6">
    <location>
        <begin position="328"/>
        <end position="545"/>
    </location>
</feature>
<dbReference type="SMART" id="SM00382">
    <property type="entry name" value="AAA"/>
    <property type="match status" value="2"/>
</dbReference>
<evidence type="ECO:0000256" key="5">
    <source>
        <dbReference type="SAM" id="MobiDB-lite"/>
    </source>
</evidence>
<keyword evidence="3 7" id="KW-0067">ATP-binding</keyword>
<dbReference type="InterPro" id="IPR027417">
    <property type="entry name" value="P-loop_NTPase"/>
</dbReference>
<dbReference type="CDD" id="cd03221">
    <property type="entry name" value="ABCF_EF-3"/>
    <property type="match status" value="2"/>
</dbReference>
<evidence type="ECO:0000256" key="3">
    <source>
        <dbReference type="ARBA" id="ARBA00022840"/>
    </source>
</evidence>
<reference evidence="8" key="1">
    <citation type="submission" date="2017-04" db="EMBL/GenBank/DDBJ databases">
        <authorList>
            <person name="Varghese N."/>
            <person name="Submissions S."/>
        </authorList>
    </citation>
    <scope>NUCLEOTIDE SEQUENCE [LARGE SCALE GENOMIC DNA]</scope>
    <source>
        <strain evidence="8">K3S</strain>
    </source>
</reference>
<dbReference type="InterPro" id="IPR003593">
    <property type="entry name" value="AAA+_ATPase"/>
</dbReference>
<dbReference type="RefSeq" id="WP_085104633.1">
    <property type="nucleotide sequence ID" value="NZ_FWZU01000008.1"/>
</dbReference>
<dbReference type="GO" id="GO:0016887">
    <property type="term" value="F:ATP hydrolysis activity"/>
    <property type="evidence" value="ECO:0007669"/>
    <property type="project" value="InterPro"/>
</dbReference>
<dbReference type="SUPFAM" id="SSF52540">
    <property type="entry name" value="P-loop containing nucleoside triphosphate hydrolases"/>
    <property type="match status" value="2"/>
</dbReference>
<dbReference type="PROSITE" id="PS50893">
    <property type="entry name" value="ABC_TRANSPORTER_2"/>
    <property type="match status" value="2"/>
</dbReference>
<dbReference type="PANTHER" id="PTHR19211">
    <property type="entry name" value="ATP-BINDING TRANSPORT PROTEIN-RELATED"/>
    <property type="match status" value="1"/>
</dbReference>